<name>A0A7I7KYQ2_9MYCO</name>
<gene>
    <name evidence="1" type="ORF">MCOO_32150</name>
</gene>
<dbReference type="EMBL" id="AP022569">
    <property type="protein sequence ID" value="BBX47200.1"/>
    <property type="molecule type" value="Genomic_DNA"/>
</dbReference>
<organism evidence="1 2">
    <name type="scientific">Mycobacterium cookii</name>
    <dbReference type="NCBI Taxonomy" id="1775"/>
    <lineage>
        <taxon>Bacteria</taxon>
        <taxon>Bacillati</taxon>
        <taxon>Actinomycetota</taxon>
        <taxon>Actinomycetes</taxon>
        <taxon>Mycobacteriales</taxon>
        <taxon>Mycobacteriaceae</taxon>
        <taxon>Mycobacterium</taxon>
    </lineage>
</organism>
<proteinExistence type="predicted"/>
<sequence length="104" mass="11628">MAKALLFVESKPASPEQVDDYHAWHESTHIPEMLSVDGFVSARRWHADDGESFITLYEIDTDVETARANLKAALQAGQMSRPDVVQLQPPPVQRYLTFVGETTA</sequence>
<dbReference type="RefSeq" id="WP_163777592.1">
    <property type="nucleotide sequence ID" value="NZ_AP022569.1"/>
</dbReference>
<keyword evidence="2" id="KW-1185">Reference proteome</keyword>
<dbReference type="KEGG" id="mcoo:MCOO_32150"/>
<evidence type="ECO:0000313" key="2">
    <source>
        <dbReference type="Proteomes" id="UP000465866"/>
    </source>
</evidence>
<dbReference type="SUPFAM" id="SSF54909">
    <property type="entry name" value="Dimeric alpha+beta barrel"/>
    <property type="match status" value="1"/>
</dbReference>
<dbReference type="Proteomes" id="UP000465866">
    <property type="component" value="Chromosome"/>
</dbReference>
<accession>A0A7I7KYQ2</accession>
<reference evidence="1 2" key="1">
    <citation type="journal article" date="2019" name="Emerg. Microbes Infect.">
        <title>Comprehensive subspecies identification of 175 nontuberculous mycobacteria species based on 7547 genomic profiles.</title>
        <authorList>
            <person name="Matsumoto Y."/>
            <person name="Kinjo T."/>
            <person name="Motooka D."/>
            <person name="Nabeya D."/>
            <person name="Jung N."/>
            <person name="Uechi K."/>
            <person name="Horii T."/>
            <person name="Iida T."/>
            <person name="Fujita J."/>
            <person name="Nakamura S."/>
        </authorList>
    </citation>
    <scope>NUCLEOTIDE SEQUENCE [LARGE SCALE GENOMIC DNA]</scope>
    <source>
        <strain evidence="1 2">JCM 12404</strain>
    </source>
</reference>
<dbReference type="InterPro" id="IPR011008">
    <property type="entry name" value="Dimeric_a/b-barrel"/>
</dbReference>
<evidence type="ECO:0000313" key="1">
    <source>
        <dbReference type="EMBL" id="BBX47200.1"/>
    </source>
</evidence>
<protein>
    <submittedName>
        <fullName evidence="1">Uncharacterized protein</fullName>
    </submittedName>
</protein>
<dbReference type="AlphaFoldDB" id="A0A7I7KYQ2"/>